<name>A0A2H0KAE7_9BACT</name>
<proteinExistence type="predicted"/>
<reference evidence="2 3" key="1">
    <citation type="submission" date="2017-09" db="EMBL/GenBank/DDBJ databases">
        <title>Depth-based differentiation of microbial function through sediment-hosted aquifers and enrichment of novel symbionts in the deep terrestrial subsurface.</title>
        <authorList>
            <person name="Probst A.J."/>
            <person name="Ladd B."/>
            <person name="Jarett J.K."/>
            <person name="Geller-Mcgrath D.E."/>
            <person name="Sieber C.M."/>
            <person name="Emerson J.B."/>
            <person name="Anantharaman K."/>
            <person name="Thomas B.C."/>
            <person name="Malmstrom R."/>
            <person name="Stieglmeier M."/>
            <person name="Klingl A."/>
            <person name="Woyke T."/>
            <person name="Ryan C.M."/>
            <person name="Banfield J.F."/>
        </authorList>
    </citation>
    <scope>NUCLEOTIDE SEQUENCE [LARGE SCALE GENOMIC DNA]</scope>
    <source>
        <strain evidence="2">CG11_big_fil_rev_8_21_14_0_20_46_11</strain>
    </source>
</reference>
<dbReference type="Gene3D" id="3.30.70.2650">
    <property type="match status" value="1"/>
</dbReference>
<dbReference type="InterPro" id="IPR048846">
    <property type="entry name" value="PaaX-like_central"/>
</dbReference>
<dbReference type="EMBL" id="PCVG01000071">
    <property type="protein sequence ID" value="PIQ68219.1"/>
    <property type="molecule type" value="Genomic_DNA"/>
</dbReference>
<evidence type="ECO:0000313" key="2">
    <source>
        <dbReference type="EMBL" id="PIQ68219.1"/>
    </source>
</evidence>
<comment type="caution">
    <text evidence="2">The sequence shown here is derived from an EMBL/GenBank/DDBJ whole genome shotgun (WGS) entry which is preliminary data.</text>
</comment>
<sequence length="202" mass="23321">MGISPELAKSVQNRIARHKDRRIGATKQKVLLLLAGGLALGLSGSPGTSWKILGKMVDGWKNINKQSTERAINSLYASQLVEAKENPDGTFSLTLSEEGRKRVLTYNLLYMKIPRPRVWDKKWRLVSFDIPESQQSARNAFRKHLLRLGFYEQHRSFLIYPFDCSNELEYLIELHDIRKYVQQALAVHISNEMELRKFFTLS</sequence>
<evidence type="ECO:0000313" key="3">
    <source>
        <dbReference type="Proteomes" id="UP000229342"/>
    </source>
</evidence>
<dbReference type="AlphaFoldDB" id="A0A2H0KAE7"/>
<gene>
    <name evidence="2" type="ORF">COV91_05330</name>
</gene>
<organism evidence="2 3">
    <name type="scientific">Candidatus Taylorbacteria bacterium CG11_big_fil_rev_8_21_14_0_20_46_11</name>
    <dbReference type="NCBI Taxonomy" id="1975025"/>
    <lineage>
        <taxon>Bacteria</taxon>
        <taxon>Candidatus Tayloriibacteriota</taxon>
    </lineage>
</organism>
<feature type="domain" description="Transcriptional repressor PaaX-like central Cas2-like" evidence="1">
    <location>
        <begin position="117"/>
        <end position="188"/>
    </location>
</feature>
<evidence type="ECO:0000259" key="1">
    <source>
        <dbReference type="Pfam" id="PF20803"/>
    </source>
</evidence>
<accession>A0A2H0KAE7</accession>
<dbReference type="Pfam" id="PF20803">
    <property type="entry name" value="PaaX_M"/>
    <property type="match status" value="1"/>
</dbReference>
<dbReference type="Proteomes" id="UP000229342">
    <property type="component" value="Unassembled WGS sequence"/>
</dbReference>
<protein>
    <recommendedName>
        <fullName evidence="1">Transcriptional repressor PaaX-like central Cas2-like domain-containing protein</fullName>
    </recommendedName>
</protein>